<name>A0A1L9P5W1_ASPVE</name>
<keyword evidence="3" id="KW-1185">Reference proteome</keyword>
<evidence type="ECO:0000313" key="2">
    <source>
        <dbReference type="EMBL" id="OJI96911.1"/>
    </source>
</evidence>
<dbReference type="EMBL" id="KV878125">
    <property type="protein sequence ID" value="OJI96911.1"/>
    <property type="molecule type" value="Genomic_DNA"/>
</dbReference>
<comment type="pathway">
    <text evidence="1">Secondary metabolite biosynthesis.</text>
</comment>
<dbReference type="OrthoDB" id="445007at2759"/>
<sequence>MIKAGGVILRHAITPEILTRIEHDTRPYIQTDTEWTGTFFPKETRRVCGLAGKSQPFIEGIVGNAIFQSISDILLTSKLGCWIGEKWEEHVSPPQLNNTIIFSVGPGARAQGLHRDDMIHHNKPRSIPVEEYKVGQDVGVGFFVAASRSTKENGATRFIPGSHLWAHETPPVEGLAVHAELEPGDMFVFFSSCYHGGSANWTKDQERLLYSFFMTKGFLRQEENQYLASRWEDVKGVYDDGMLKTMGYGLSAPFLGWVDLRSPLNSLRGETELKDLY</sequence>
<dbReference type="AlphaFoldDB" id="A0A1L9P5W1"/>
<dbReference type="Pfam" id="PF05721">
    <property type="entry name" value="PhyH"/>
    <property type="match status" value="1"/>
</dbReference>
<dbReference type="VEuPathDB" id="FungiDB:ASPVEDRAFT_58733"/>
<evidence type="ECO:0000256" key="1">
    <source>
        <dbReference type="ARBA" id="ARBA00005179"/>
    </source>
</evidence>
<dbReference type="GeneID" id="63730943"/>
<dbReference type="InterPro" id="IPR008775">
    <property type="entry name" value="Phytyl_CoA_dOase-like"/>
</dbReference>
<dbReference type="RefSeq" id="XP_040662674.1">
    <property type="nucleotide sequence ID" value="XM_040815432.1"/>
</dbReference>
<dbReference type="Proteomes" id="UP000184073">
    <property type="component" value="Unassembled WGS sequence"/>
</dbReference>
<evidence type="ECO:0000313" key="3">
    <source>
        <dbReference type="Proteomes" id="UP000184073"/>
    </source>
</evidence>
<accession>A0A1L9P5W1</accession>
<organism evidence="2 3">
    <name type="scientific">Aspergillus versicolor CBS 583.65</name>
    <dbReference type="NCBI Taxonomy" id="1036611"/>
    <lineage>
        <taxon>Eukaryota</taxon>
        <taxon>Fungi</taxon>
        <taxon>Dikarya</taxon>
        <taxon>Ascomycota</taxon>
        <taxon>Pezizomycotina</taxon>
        <taxon>Eurotiomycetes</taxon>
        <taxon>Eurotiomycetidae</taxon>
        <taxon>Eurotiales</taxon>
        <taxon>Aspergillaceae</taxon>
        <taxon>Aspergillus</taxon>
        <taxon>Aspergillus subgen. Nidulantes</taxon>
    </lineage>
</organism>
<proteinExistence type="predicted"/>
<dbReference type="STRING" id="1036611.A0A1L9P5W1"/>
<reference evidence="3" key="1">
    <citation type="journal article" date="2017" name="Genome Biol.">
        <title>Comparative genomics reveals high biological diversity and specific adaptations in the industrially and medically important fungal genus Aspergillus.</title>
        <authorList>
            <person name="de Vries R.P."/>
            <person name="Riley R."/>
            <person name="Wiebenga A."/>
            <person name="Aguilar-Osorio G."/>
            <person name="Amillis S."/>
            <person name="Uchima C.A."/>
            <person name="Anderluh G."/>
            <person name="Asadollahi M."/>
            <person name="Askin M."/>
            <person name="Barry K."/>
            <person name="Battaglia E."/>
            <person name="Bayram O."/>
            <person name="Benocci T."/>
            <person name="Braus-Stromeyer S.A."/>
            <person name="Caldana C."/>
            <person name="Canovas D."/>
            <person name="Cerqueira G.C."/>
            <person name="Chen F."/>
            <person name="Chen W."/>
            <person name="Choi C."/>
            <person name="Clum A."/>
            <person name="Dos Santos R.A."/>
            <person name="Damasio A.R."/>
            <person name="Diallinas G."/>
            <person name="Emri T."/>
            <person name="Fekete E."/>
            <person name="Flipphi M."/>
            <person name="Freyberg S."/>
            <person name="Gallo A."/>
            <person name="Gournas C."/>
            <person name="Habgood R."/>
            <person name="Hainaut M."/>
            <person name="Harispe M.L."/>
            <person name="Henrissat B."/>
            <person name="Hilden K.S."/>
            <person name="Hope R."/>
            <person name="Hossain A."/>
            <person name="Karabika E."/>
            <person name="Karaffa L."/>
            <person name="Karanyi Z."/>
            <person name="Krasevec N."/>
            <person name="Kuo A."/>
            <person name="Kusch H."/>
            <person name="LaButti K."/>
            <person name="Lagendijk E.L."/>
            <person name="Lapidus A."/>
            <person name="Levasseur A."/>
            <person name="Lindquist E."/>
            <person name="Lipzen A."/>
            <person name="Logrieco A.F."/>
            <person name="MacCabe A."/>
            <person name="Maekelae M.R."/>
            <person name="Malavazi I."/>
            <person name="Melin P."/>
            <person name="Meyer V."/>
            <person name="Mielnichuk N."/>
            <person name="Miskei M."/>
            <person name="Molnar A.P."/>
            <person name="Mule G."/>
            <person name="Ngan C.Y."/>
            <person name="Orejas M."/>
            <person name="Orosz E."/>
            <person name="Ouedraogo J.P."/>
            <person name="Overkamp K.M."/>
            <person name="Park H.-S."/>
            <person name="Perrone G."/>
            <person name="Piumi F."/>
            <person name="Punt P.J."/>
            <person name="Ram A.F."/>
            <person name="Ramon A."/>
            <person name="Rauscher S."/>
            <person name="Record E."/>
            <person name="Riano-Pachon D.M."/>
            <person name="Robert V."/>
            <person name="Roehrig J."/>
            <person name="Ruller R."/>
            <person name="Salamov A."/>
            <person name="Salih N.S."/>
            <person name="Samson R.A."/>
            <person name="Sandor E."/>
            <person name="Sanguinetti M."/>
            <person name="Schuetze T."/>
            <person name="Sepcic K."/>
            <person name="Shelest E."/>
            <person name="Sherlock G."/>
            <person name="Sophianopoulou V."/>
            <person name="Squina F.M."/>
            <person name="Sun H."/>
            <person name="Susca A."/>
            <person name="Todd R.B."/>
            <person name="Tsang A."/>
            <person name="Unkles S.E."/>
            <person name="van de Wiele N."/>
            <person name="van Rossen-Uffink D."/>
            <person name="Oliveira J.V."/>
            <person name="Vesth T.C."/>
            <person name="Visser J."/>
            <person name="Yu J.-H."/>
            <person name="Zhou M."/>
            <person name="Andersen M.R."/>
            <person name="Archer D.B."/>
            <person name="Baker S.E."/>
            <person name="Benoit I."/>
            <person name="Brakhage A.A."/>
            <person name="Braus G.H."/>
            <person name="Fischer R."/>
            <person name="Frisvad J.C."/>
            <person name="Goldman G.H."/>
            <person name="Houbraken J."/>
            <person name="Oakley B."/>
            <person name="Pocsi I."/>
            <person name="Scazzocchio C."/>
            <person name="Seiboth B."/>
            <person name="vanKuyk P.A."/>
            <person name="Wortman J."/>
            <person name="Dyer P.S."/>
            <person name="Grigoriev I.V."/>
        </authorList>
    </citation>
    <scope>NUCLEOTIDE SEQUENCE [LARGE SCALE GENOMIC DNA]</scope>
    <source>
        <strain evidence="3">CBS 583.65</strain>
    </source>
</reference>
<dbReference type="SUPFAM" id="SSF51197">
    <property type="entry name" value="Clavaminate synthase-like"/>
    <property type="match status" value="1"/>
</dbReference>
<protein>
    <recommendedName>
        <fullName evidence="4">Phytanoyl-CoA dioxygenase</fullName>
    </recommendedName>
</protein>
<evidence type="ECO:0008006" key="4">
    <source>
        <dbReference type="Google" id="ProtNLM"/>
    </source>
</evidence>
<gene>
    <name evidence="2" type="ORF">ASPVEDRAFT_58733</name>
</gene>
<dbReference type="Gene3D" id="2.60.120.620">
    <property type="entry name" value="q2cbj1_9rhob like domain"/>
    <property type="match status" value="1"/>
</dbReference>